<gene>
    <name evidence="1" type="ORF">ANN_03760</name>
</gene>
<accession>A0ABQ8U1Z8</accession>
<evidence type="ECO:0000313" key="1">
    <source>
        <dbReference type="EMBL" id="KAJ4452242.1"/>
    </source>
</evidence>
<evidence type="ECO:0000313" key="2">
    <source>
        <dbReference type="Proteomes" id="UP001148838"/>
    </source>
</evidence>
<keyword evidence="2" id="KW-1185">Reference proteome</keyword>
<dbReference type="InterPro" id="IPR036397">
    <property type="entry name" value="RNaseH_sf"/>
</dbReference>
<proteinExistence type="predicted"/>
<dbReference type="PANTHER" id="PTHR47326:SF1">
    <property type="entry name" value="HTH PSQ-TYPE DOMAIN-CONTAINING PROTEIN"/>
    <property type="match status" value="1"/>
</dbReference>
<dbReference type="Gene3D" id="3.30.420.10">
    <property type="entry name" value="Ribonuclease H-like superfamily/Ribonuclease H"/>
    <property type="match status" value="1"/>
</dbReference>
<organism evidence="1 2">
    <name type="scientific">Periplaneta americana</name>
    <name type="common">American cockroach</name>
    <name type="synonym">Blatta americana</name>
    <dbReference type="NCBI Taxonomy" id="6978"/>
    <lineage>
        <taxon>Eukaryota</taxon>
        <taxon>Metazoa</taxon>
        <taxon>Ecdysozoa</taxon>
        <taxon>Arthropoda</taxon>
        <taxon>Hexapoda</taxon>
        <taxon>Insecta</taxon>
        <taxon>Pterygota</taxon>
        <taxon>Neoptera</taxon>
        <taxon>Polyneoptera</taxon>
        <taxon>Dictyoptera</taxon>
        <taxon>Blattodea</taxon>
        <taxon>Blattoidea</taxon>
        <taxon>Blattidae</taxon>
        <taxon>Blattinae</taxon>
        <taxon>Periplaneta</taxon>
    </lineage>
</organism>
<protein>
    <recommendedName>
        <fullName evidence="3">Transposase</fullName>
    </recommendedName>
</protein>
<dbReference type="PANTHER" id="PTHR47326">
    <property type="entry name" value="TRANSPOSABLE ELEMENT TC3 TRANSPOSASE-LIKE PROTEIN"/>
    <property type="match status" value="1"/>
</dbReference>
<name>A0ABQ8U1Z8_PERAM</name>
<dbReference type="Proteomes" id="UP001148838">
    <property type="component" value="Unassembled WGS sequence"/>
</dbReference>
<dbReference type="EMBL" id="JAJSOF020000001">
    <property type="protein sequence ID" value="KAJ4452242.1"/>
    <property type="molecule type" value="Genomic_DNA"/>
</dbReference>
<sequence length="242" mass="28449">MFATTYVFEKLFSAMKIVKTKFRSRLIDKYLRDQLRLAIDFDDIINVFSVKKVRRISLQFVSRETYALKNLKICKCNYELKPAGISSKTKDICSKLSIKLTRPIQRSDISDEFSCQLQQQAADDDDLFSRLIFSDEATFHTSGKINKHNCRVWGTQKPHRIIERKRDSPNVNVFCALSQRKLYGPFFFIEATVTRHSYLDMLEQWLVPQLRQDLDDDFNFQQDGAPPHFHNVVRVYLNTEMT</sequence>
<reference evidence="1 2" key="1">
    <citation type="journal article" date="2022" name="Allergy">
        <title>Genome assembly and annotation of Periplaneta americana reveal a comprehensive cockroach allergen profile.</title>
        <authorList>
            <person name="Wang L."/>
            <person name="Xiong Q."/>
            <person name="Saelim N."/>
            <person name="Wang L."/>
            <person name="Nong W."/>
            <person name="Wan A.T."/>
            <person name="Shi M."/>
            <person name="Liu X."/>
            <person name="Cao Q."/>
            <person name="Hui J.H.L."/>
            <person name="Sookrung N."/>
            <person name="Leung T.F."/>
            <person name="Tungtrongchitr A."/>
            <person name="Tsui S.K.W."/>
        </authorList>
    </citation>
    <scope>NUCLEOTIDE SEQUENCE [LARGE SCALE GENOMIC DNA]</scope>
    <source>
        <strain evidence="1">PWHHKU_190912</strain>
    </source>
</reference>
<comment type="caution">
    <text evidence="1">The sequence shown here is derived from an EMBL/GenBank/DDBJ whole genome shotgun (WGS) entry which is preliminary data.</text>
</comment>
<evidence type="ECO:0008006" key="3">
    <source>
        <dbReference type="Google" id="ProtNLM"/>
    </source>
</evidence>